<dbReference type="AlphaFoldDB" id="A0AAF0F176"/>
<feature type="transmembrane region" description="Helical" evidence="4">
    <location>
        <begin position="900"/>
        <end position="921"/>
    </location>
</feature>
<feature type="transmembrane region" description="Helical" evidence="4">
    <location>
        <begin position="710"/>
        <end position="727"/>
    </location>
</feature>
<dbReference type="Gene3D" id="2.30.30.40">
    <property type="entry name" value="SH3 Domains"/>
    <property type="match status" value="1"/>
</dbReference>
<dbReference type="InterPro" id="IPR018825">
    <property type="entry name" value="DUF2427"/>
</dbReference>
<dbReference type="SUPFAM" id="SSF47769">
    <property type="entry name" value="SAM/Pointed domain"/>
    <property type="match status" value="1"/>
</dbReference>
<keyword evidence="9" id="KW-1185">Reference proteome</keyword>
<dbReference type="CDD" id="cd08760">
    <property type="entry name" value="Cyt_b561_FRRS1_like"/>
    <property type="match status" value="1"/>
</dbReference>
<dbReference type="EMBL" id="CP119959">
    <property type="protein sequence ID" value="WFD38642.1"/>
    <property type="molecule type" value="Genomic_DNA"/>
</dbReference>
<feature type="compositionally biased region" description="Acidic residues" evidence="3">
    <location>
        <begin position="1071"/>
        <end position="1083"/>
    </location>
</feature>
<feature type="transmembrane region" description="Helical" evidence="4">
    <location>
        <begin position="979"/>
        <end position="998"/>
    </location>
</feature>
<gene>
    <name evidence="8" type="ORF">MJAP1_001603</name>
</gene>
<name>A0AAF0F176_9BASI</name>
<dbReference type="InterPro" id="IPR000159">
    <property type="entry name" value="RA_dom"/>
</dbReference>
<organism evidence="8 9">
    <name type="scientific">Malassezia japonica</name>
    <dbReference type="NCBI Taxonomy" id="223818"/>
    <lineage>
        <taxon>Eukaryota</taxon>
        <taxon>Fungi</taxon>
        <taxon>Dikarya</taxon>
        <taxon>Basidiomycota</taxon>
        <taxon>Ustilaginomycotina</taxon>
        <taxon>Malasseziomycetes</taxon>
        <taxon>Malasseziales</taxon>
        <taxon>Malasseziaceae</taxon>
        <taxon>Malassezia</taxon>
    </lineage>
</organism>
<evidence type="ECO:0000256" key="3">
    <source>
        <dbReference type="SAM" id="MobiDB-lite"/>
    </source>
</evidence>
<keyword evidence="4" id="KW-1133">Transmembrane helix</keyword>
<dbReference type="InterPro" id="IPR013761">
    <property type="entry name" value="SAM/pointed_sf"/>
</dbReference>
<dbReference type="Pfam" id="PF00536">
    <property type="entry name" value="SAM_1"/>
    <property type="match status" value="1"/>
</dbReference>
<dbReference type="Pfam" id="PF00788">
    <property type="entry name" value="RA"/>
    <property type="match status" value="1"/>
</dbReference>
<dbReference type="PROSITE" id="PS50200">
    <property type="entry name" value="RA"/>
    <property type="match status" value="1"/>
</dbReference>
<dbReference type="Pfam" id="PF00018">
    <property type="entry name" value="SH3_1"/>
    <property type="match status" value="1"/>
</dbReference>
<dbReference type="InterPro" id="IPR001452">
    <property type="entry name" value="SH3_domain"/>
</dbReference>
<dbReference type="GeneID" id="85225252"/>
<evidence type="ECO:0000259" key="7">
    <source>
        <dbReference type="PROSITE" id="PS50200"/>
    </source>
</evidence>
<feature type="transmembrane region" description="Helical" evidence="4">
    <location>
        <begin position="644"/>
        <end position="665"/>
    </location>
</feature>
<dbReference type="SMART" id="SM00454">
    <property type="entry name" value="SAM"/>
    <property type="match status" value="1"/>
</dbReference>
<evidence type="ECO:0000256" key="2">
    <source>
        <dbReference type="PROSITE-ProRule" id="PRU00192"/>
    </source>
</evidence>
<evidence type="ECO:0000256" key="1">
    <source>
        <dbReference type="ARBA" id="ARBA00022443"/>
    </source>
</evidence>
<dbReference type="Pfam" id="PF10355">
    <property type="entry name" value="Ytp1"/>
    <property type="match status" value="1"/>
</dbReference>
<dbReference type="Proteomes" id="UP001217754">
    <property type="component" value="Chromosome 2"/>
</dbReference>
<feature type="domain" description="SH3" evidence="5">
    <location>
        <begin position="421"/>
        <end position="504"/>
    </location>
</feature>
<feature type="transmembrane region" description="Helical" evidence="4">
    <location>
        <begin position="780"/>
        <end position="804"/>
    </location>
</feature>
<feature type="transmembrane region" description="Helical" evidence="4">
    <location>
        <begin position="672"/>
        <end position="690"/>
    </location>
</feature>
<keyword evidence="4" id="KW-0812">Transmembrane</keyword>
<feature type="transmembrane region" description="Helical" evidence="4">
    <location>
        <begin position="747"/>
        <end position="768"/>
    </location>
</feature>
<feature type="transmembrane region" description="Helical" evidence="4">
    <location>
        <begin position="942"/>
        <end position="959"/>
    </location>
</feature>
<reference evidence="8" key="1">
    <citation type="submission" date="2023-03" db="EMBL/GenBank/DDBJ databases">
        <title>Mating type loci evolution in Malassezia.</title>
        <authorList>
            <person name="Coelho M.A."/>
        </authorList>
    </citation>
    <scope>NUCLEOTIDE SEQUENCE</scope>
    <source>
        <strain evidence="8">CBS 9431</strain>
    </source>
</reference>
<sequence>MERLPLDVRAWSQPLVLEWLQNLELDQYVSQFAENDIDGEALVLLDDDALRDLGVASIGHRVTLLEEIYRLKEAHGVPLEPGDWVPQNYEVADAVPPYLHAMLQERDDRIAALEARVSQLSTSLVRLREDVVGLTRATDRPDVVAQAPVFDTSHASAPTRLTGIASAPNASPSYMTPRASSPYGRPQTRGRTPVAHTPETPYMSVPRRLDTGDSHALSPFRVPTADATDRSAPPLRLVGSLSPISDAVVQMLQASGADVRPTPGDEQATVDDPVSLLLTAALRKYHVREDYRSFALFVHYHTTDRCLSYEEKPLVVAHQLREAGHQPYFSVRRLKDVESPVTLAERKLELRRREAGRALKNEAMRARASLVDLEEPVNNIHVYSVSHLLSWPELSGGLGEQAVRNARLMGPASGLQKTPPHTYTYALAIYPYESEREDEFDVQAGDAFIVLAKAKGWWALRRDSVADGQGDIYFPKDASRPGQPPYLEIWTGWVPAGCLLETSRPVADLLFAQAGGLISPAASIARSTLAAGPSTPTKTLRDELVHAPIPLSIVLSSGTFGTMLADFEAPDGQLRVQANERLRVFKRHNHWSYCIVDGPSPARGWIPSWLLLGAALVALAYAHGGHHTPVNVVEEKKKPVDAALWIHIALEATAWAVLFPLAMVLGLVRHKLHVPLSIAAVGVAFTGYFFGSHHGGRQFTHTVHGTTASLLFVVLLVQAVCGVYLKLHLSWRLEQYIRPVVLRVHGFLGRAFPIIGWTQMVFGIATLQSWCNGGHLGQCLAHYIMGSAFAAYSVILLIMLKCAVEWLRRRGVSQEYLDSWVILLWGIVNTFTEHHGGPWTHKDLQHTLMGVLWWAGGAVGVWLSRTGKRTIFPAIIIAMTGWGMSGHAQALMISTHIHGLFGYALMAAGICRIIEICFVLHDRPTGEEPRGSEDTTWFKIHAFQYMPPFLLVVSGILFMSATDEEMHWADAKGVDHVTWGLIDFSVAFVLFLWMNILIDTYVGYGGRYGLAGGASIETPSAPRAGTWTYASLAATQPETPHTPQGDESIPMDAYRPPQPAASQPEHHVLFDEDDPFEDPELVK</sequence>
<feature type="transmembrane region" description="Helical" evidence="4">
    <location>
        <begin position="816"/>
        <end position="832"/>
    </location>
</feature>
<dbReference type="PROSITE" id="PS50002">
    <property type="entry name" value="SH3"/>
    <property type="match status" value="1"/>
</dbReference>
<dbReference type="GO" id="GO:0007165">
    <property type="term" value="P:signal transduction"/>
    <property type="evidence" value="ECO:0007669"/>
    <property type="project" value="InterPro"/>
</dbReference>
<dbReference type="PANTHER" id="PTHR31685">
    <property type="entry name" value="INTEGRAL MEMBRANE PROTEIN (AFU_ORTHOLOGUE AFUA_6G12730)-RELATED"/>
    <property type="match status" value="1"/>
</dbReference>
<dbReference type="Gene3D" id="1.10.150.50">
    <property type="entry name" value="Transcription Factor, Ets-1"/>
    <property type="match status" value="1"/>
</dbReference>
<dbReference type="RefSeq" id="XP_060121539.1">
    <property type="nucleotide sequence ID" value="XM_060265556.1"/>
</dbReference>
<evidence type="ECO:0000256" key="4">
    <source>
        <dbReference type="SAM" id="Phobius"/>
    </source>
</evidence>
<dbReference type="SUPFAM" id="SSF50044">
    <property type="entry name" value="SH3-domain"/>
    <property type="match status" value="1"/>
</dbReference>
<dbReference type="InterPro" id="IPR036028">
    <property type="entry name" value="SH3-like_dom_sf"/>
</dbReference>
<dbReference type="PANTHER" id="PTHR31685:SF2">
    <property type="entry name" value="PROTEIN YTP1"/>
    <property type="match status" value="1"/>
</dbReference>
<evidence type="ECO:0000259" key="5">
    <source>
        <dbReference type="PROSITE" id="PS50002"/>
    </source>
</evidence>
<dbReference type="Pfam" id="PF10348">
    <property type="entry name" value="DUF2427"/>
    <property type="match status" value="1"/>
</dbReference>
<feature type="transmembrane region" description="Helical" evidence="4">
    <location>
        <begin position="844"/>
        <end position="863"/>
    </location>
</feature>
<evidence type="ECO:0000259" key="6">
    <source>
        <dbReference type="PROSITE" id="PS50105"/>
    </source>
</evidence>
<keyword evidence="4" id="KW-0472">Membrane</keyword>
<evidence type="ECO:0000313" key="9">
    <source>
        <dbReference type="Proteomes" id="UP001217754"/>
    </source>
</evidence>
<feature type="region of interest" description="Disordered" evidence="3">
    <location>
        <begin position="162"/>
        <end position="208"/>
    </location>
</feature>
<dbReference type="PROSITE" id="PS50105">
    <property type="entry name" value="SAM_DOMAIN"/>
    <property type="match status" value="1"/>
</dbReference>
<feature type="domain" description="SAM" evidence="6">
    <location>
        <begin position="11"/>
        <end position="74"/>
    </location>
</feature>
<proteinExistence type="predicted"/>
<feature type="transmembrane region" description="Helical" evidence="4">
    <location>
        <begin position="870"/>
        <end position="888"/>
    </location>
</feature>
<keyword evidence="1 2" id="KW-0728">SH3 domain</keyword>
<evidence type="ECO:0000313" key="8">
    <source>
        <dbReference type="EMBL" id="WFD38642.1"/>
    </source>
</evidence>
<feature type="domain" description="Ras-associating" evidence="7">
    <location>
        <begin position="268"/>
        <end position="336"/>
    </location>
</feature>
<accession>A0AAF0F176</accession>
<dbReference type="InterPro" id="IPR018827">
    <property type="entry name" value="YTP1_C"/>
</dbReference>
<dbReference type="InterPro" id="IPR001660">
    <property type="entry name" value="SAM"/>
</dbReference>
<protein>
    <submittedName>
        <fullName evidence="8">Uncharacterized protein</fullName>
    </submittedName>
</protein>
<feature type="region of interest" description="Disordered" evidence="3">
    <location>
        <begin position="1034"/>
        <end position="1083"/>
    </location>
</feature>